<sequence length="419" mass="47097">MYYQLYELQHAALQPGRAFADAVRLFYSNPANPFANTIWGRSIAAAAEVFERTTRRYRKPEFGITETVVDGKTVAVREREVWARPFCRLIHFERDLPLRRWPDTKLLIVAPLSGHYATLLRGTVEAMLPHADVYITDWTDARMVPLSDGRFDLDDYIDYLVDIFAHLGPGASVMAVCQPSVPVLAAVALMEARGDPNPPAAMVLMGGPIDTRRNPTAVNHLAQEKGLDWFRDNVIMQVPWPHPGFQRPVYPGFLQLSGFMSMNLDRHILAHKEFFLHLVQGDGDSAEKHRAFYDEYLAVMDLTAEFYLQTVDTVFIRHALPRGEMIHRGEPVDPSAIRSVALLTIEGGKDDISGLGQTEAAHDLCVNIPQSLRGHHLEPDVGHYGVFSGSRFRSAILPRIIDFLAVHGGGETRKKKRPR</sequence>
<feature type="domain" description="PHB de-polymerase C-terminal" evidence="1">
    <location>
        <begin position="206"/>
        <end position="405"/>
    </location>
</feature>
<dbReference type="InterPro" id="IPR051321">
    <property type="entry name" value="PHA/PHB_synthase"/>
</dbReference>
<name>A0A9X3B5H5_9HYPH</name>
<evidence type="ECO:0000259" key="1">
    <source>
        <dbReference type="Pfam" id="PF06850"/>
    </source>
</evidence>
<protein>
    <submittedName>
        <fullName evidence="2">Polyhydroxyalkanoate depolymerase</fullName>
    </submittedName>
</protein>
<dbReference type="Pfam" id="PF06850">
    <property type="entry name" value="PHB_depo_C"/>
    <property type="match status" value="1"/>
</dbReference>
<keyword evidence="3" id="KW-1185">Reference proteome</keyword>
<dbReference type="PIRSF" id="PIRSF020818">
    <property type="entry name" value="PHB_depoly_PhaZ"/>
    <property type="match status" value="1"/>
</dbReference>
<organism evidence="2 3">
    <name type="scientific">Chelativorans petroleitrophicus</name>
    <dbReference type="NCBI Taxonomy" id="2975484"/>
    <lineage>
        <taxon>Bacteria</taxon>
        <taxon>Pseudomonadati</taxon>
        <taxon>Pseudomonadota</taxon>
        <taxon>Alphaproteobacteria</taxon>
        <taxon>Hyphomicrobiales</taxon>
        <taxon>Phyllobacteriaceae</taxon>
        <taxon>Chelativorans</taxon>
    </lineage>
</organism>
<dbReference type="Proteomes" id="UP001149009">
    <property type="component" value="Unassembled WGS sequence"/>
</dbReference>
<dbReference type="InterPro" id="IPR029058">
    <property type="entry name" value="AB_hydrolase_fold"/>
</dbReference>
<dbReference type="AlphaFoldDB" id="A0A9X3B5H5"/>
<gene>
    <name evidence="2" type="primary">phaZ</name>
    <name evidence="2" type="ORF">NYR54_02640</name>
</gene>
<dbReference type="RefSeq" id="WP_261513896.1">
    <property type="nucleotide sequence ID" value="NZ_JAODNV010000004.1"/>
</dbReference>
<evidence type="ECO:0000313" key="2">
    <source>
        <dbReference type="EMBL" id="MCT8989198.1"/>
    </source>
</evidence>
<dbReference type="SUPFAM" id="SSF53474">
    <property type="entry name" value="alpha/beta-Hydrolases"/>
    <property type="match status" value="1"/>
</dbReference>
<dbReference type="PANTHER" id="PTHR36837">
    <property type="entry name" value="POLY(3-HYDROXYALKANOATE) POLYMERASE SUBUNIT PHAC"/>
    <property type="match status" value="1"/>
</dbReference>
<dbReference type="InterPro" id="IPR009656">
    <property type="entry name" value="PHB_depo_C"/>
</dbReference>
<comment type="caution">
    <text evidence="2">The sequence shown here is derived from an EMBL/GenBank/DDBJ whole genome shotgun (WGS) entry which is preliminary data.</text>
</comment>
<dbReference type="PANTHER" id="PTHR36837:SF4">
    <property type="entry name" value="BLR0908 PROTEIN"/>
    <property type="match status" value="1"/>
</dbReference>
<dbReference type="EMBL" id="JAODNV010000004">
    <property type="protein sequence ID" value="MCT8989198.1"/>
    <property type="molecule type" value="Genomic_DNA"/>
</dbReference>
<accession>A0A9X3B5H5</accession>
<proteinExistence type="predicted"/>
<evidence type="ECO:0000313" key="3">
    <source>
        <dbReference type="Proteomes" id="UP001149009"/>
    </source>
</evidence>
<dbReference type="NCBIfam" id="TIGR01849">
    <property type="entry name" value="PHB_depoly_PhaZ"/>
    <property type="match status" value="1"/>
</dbReference>
<reference evidence="2" key="1">
    <citation type="submission" date="2022-08" db="EMBL/GenBank/DDBJ databases">
        <title>Chelativorans sichuanense sp. nov., a paraffin oil-degrading bacterium isolated from a mixture of oil-based drill cuttings and paddy soil.</title>
        <authorList>
            <person name="Yu J."/>
            <person name="Liu H."/>
            <person name="Chen Q."/>
        </authorList>
    </citation>
    <scope>NUCLEOTIDE SEQUENCE</scope>
    <source>
        <strain evidence="2">SCAU 2101</strain>
    </source>
</reference>
<dbReference type="InterPro" id="IPR010915">
    <property type="entry name" value="PHB_depoly_PhaZ"/>
</dbReference>